<organism evidence="2">
    <name type="scientific">Arundo donax</name>
    <name type="common">Giant reed</name>
    <name type="synonym">Donax arundinaceus</name>
    <dbReference type="NCBI Taxonomy" id="35708"/>
    <lineage>
        <taxon>Eukaryota</taxon>
        <taxon>Viridiplantae</taxon>
        <taxon>Streptophyta</taxon>
        <taxon>Embryophyta</taxon>
        <taxon>Tracheophyta</taxon>
        <taxon>Spermatophyta</taxon>
        <taxon>Magnoliopsida</taxon>
        <taxon>Liliopsida</taxon>
        <taxon>Poales</taxon>
        <taxon>Poaceae</taxon>
        <taxon>PACMAD clade</taxon>
        <taxon>Arundinoideae</taxon>
        <taxon>Arundineae</taxon>
        <taxon>Arundo</taxon>
    </lineage>
</organism>
<proteinExistence type="predicted"/>
<dbReference type="EMBL" id="GBRH01228271">
    <property type="protein sequence ID" value="JAD69624.1"/>
    <property type="molecule type" value="Transcribed_RNA"/>
</dbReference>
<accession>A0A0A9C046</accession>
<dbReference type="AlphaFoldDB" id="A0A0A9C046"/>
<dbReference type="GO" id="GO:0016746">
    <property type="term" value="F:acyltransferase activity"/>
    <property type="evidence" value="ECO:0007669"/>
    <property type="project" value="InterPro"/>
</dbReference>
<dbReference type="InterPro" id="IPR016039">
    <property type="entry name" value="Thiolase-like"/>
</dbReference>
<reference evidence="2" key="1">
    <citation type="submission" date="2014-09" db="EMBL/GenBank/DDBJ databases">
        <authorList>
            <person name="Magalhaes I.L.F."/>
            <person name="Oliveira U."/>
            <person name="Santos F.R."/>
            <person name="Vidigal T.H.D.A."/>
            <person name="Brescovit A.D."/>
            <person name="Santos A.J."/>
        </authorList>
    </citation>
    <scope>NUCLEOTIDE SEQUENCE</scope>
    <source>
        <tissue evidence="2">Shoot tissue taken approximately 20 cm above the soil surface</tissue>
    </source>
</reference>
<dbReference type="SUPFAM" id="SSF53901">
    <property type="entry name" value="Thiolase-like"/>
    <property type="match status" value="1"/>
</dbReference>
<evidence type="ECO:0000259" key="1">
    <source>
        <dbReference type="Pfam" id="PF02797"/>
    </source>
</evidence>
<reference evidence="2" key="2">
    <citation type="journal article" date="2015" name="Data Brief">
        <title>Shoot transcriptome of the giant reed, Arundo donax.</title>
        <authorList>
            <person name="Barrero R.A."/>
            <person name="Guerrero F.D."/>
            <person name="Moolhuijzen P."/>
            <person name="Goolsby J.A."/>
            <person name="Tidwell J."/>
            <person name="Bellgard S.E."/>
            <person name="Bellgard M.I."/>
        </authorList>
    </citation>
    <scope>NUCLEOTIDE SEQUENCE</scope>
    <source>
        <tissue evidence="2">Shoot tissue taken approximately 20 cm above the soil surface</tissue>
    </source>
</reference>
<dbReference type="Pfam" id="PF02797">
    <property type="entry name" value="Chal_sti_synt_C"/>
    <property type="match status" value="1"/>
</dbReference>
<dbReference type="InterPro" id="IPR012328">
    <property type="entry name" value="Chalcone/stilbene_synt_C"/>
</dbReference>
<dbReference type="Gene3D" id="3.40.47.10">
    <property type="match status" value="1"/>
</dbReference>
<protein>
    <recommendedName>
        <fullName evidence="1">Chalcone/stilbene synthase C-terminal domain-containing protein</fullName>
    </recommendedName>
</protein>
<name>A0A0A9C046_ARUDO</name>
<feature type="domain" description="Chalcone/stilbene synthase C-terminal" evidence="1">
    <location>
        <begin position="1"/>
        <end position="43"/>
    </location>
</feature>
<sequence>MEEMRQRSEEKGLGTSGEDLEWGLVVGYGPGITLEAILLRALPNKAIR</sequence>
<evidence type="ECO:0000313" key="2">
    <source>
        <dbReference type="EMBL" id="JAD69624.1"/>
    </source>
</evidence>